<feature type="transmembrane region" description="Helical" evidence="6">
    <location>
        <begin position="188"/>
        <end position="210"/>
    </location>
</feature>
<evidence type="ECO:0000256" key="2">
    <source>
        <dbReference type="ARBA" id="ARBA00007362"/>
    </source>
</evidence>
<reference evidence="8 9" key="1">
    <citation type="submission" date="2014-10" db="EMBL/GenBank/DDBJ databases">
        <title>Genome sequence of Ponticoccus sp. strain UMTAT08 isolated from clonal culture of toxic dinoflagellate Alexandrium tamiyavanichii.</title>
        <authorList>
            <person name="Gan H.Y."/>
            <person name="Muhd D.-D."/>
            <person name="Mohd Noor M.E."/>
            <person name="Yeong Y.S."/>
            <person name="Usup G."/>
        </authorList>
    </citation>
    <scope>NUCLEOTIDE SEQUENCE [LARGE SCALE GENOMIC DNA]</scope>
    <source>
        <strain evidence="8 9">UMTAT08</strain>
    </source>
</reference>
<dbReference type="InterPro" id="IPR000620">
    <property type="entry name" value="EamA_dom"/>
</dbReference>
<protein>
    <submittedName>
        <fullName evidence="8">Multidrug transporter</fullName>
    </submittedName>
</protein>
<evidence type="ECO:0000313" key="8">
    <source>
        <dbReference type="EMBL" id="KHQ53796.1"/>
    </source>
</evidence>
<keyword evidence="4 6" id="KW-1133">Transmembrane helix</keyword>
<feature type="transmembrane region" description="Helical" evidence="6">
    <location>
        <begin position="102"/>
        <end position="119"/>
    </location>
</feature>
<accession>A0A0B3SAU0</accession>
<evidence type="ECO:0000259" key="7">
    <source>
        <dbReference type="Pfam" id="PF00892"/>
    </source>
</evidence>
<comment type="subcellular location">
    <subcellularLocation>
        <location evidence="1">Membrane</location>
        <topology evidence="1">Multi-pass membrane protein</topology>
    </subcellularLocation>
</comment>
<dbReference type="RefSeq" id="WP_052244389.1">
    <property type="nucleotide sequence ID" value="NZ_BMGQ01000003.1"/>
</dbReference>
<feature type="transmembrane region" description="Helical" evidence="6">
    <location>
        <begin position="126"/>
        <end position="144"/>
    </location>
</feature>
<evidence type="ECO:0000256" key="1">
    <source>
        <dbReference type="ARBA" id="ARBA00004141"/>
    </source>
</evidence>
<feature type="transmembrane region" description="Helical" evidence="6">
    <location>
        <begin position="272"/>
        <end position="289"/>
    </location>
</feature>
<dbReference type="SUPFAM" id="SSF103481">
    <property type="entry name" value="Multidrug resistance efflux transporter EmrE"/>
    <property type="match status" value="2"/>
</dbReference>
<keyword evidence="9" id="KW-1185">Reference proteome</keyword>
<dbReference type="Proteomes" id="UP000030960">
    <property type="component" value="Unassembled WGS sequence"/>
</dbReference>
<feature type="transmembrane region" description="Helical" evidence="6">
    <location>
        <begin position="216"/>
        <end position="235"/>
    </location>
</feature>
<dbReference type="PANTHER" id="PTHR32322:SF2">
    <property type="entry name" value="EAMA DOMAIN-CONTAINING PROTEIN"/>
    <property type="match status" value="1"/>
</dbReference>
<evidence type="ECO:0000256" key="4">
    <source>
        <dbReference type="ARBA" id="ARBA00022989"/>
    </source>
</evidence>
<evidence type="ECO:0000256" key="3">
    <source>
        <dbReference type="ARBA" id="ARBA00022692"/>
    </source>
</evidence>
<dbReference type="InterPro" id="IPR050638">
    <property type="entry name" value="AA-Vitamin_Transporters"/>
</dbReference>
<dbReference type="Pfam" id="PF00892">
    <property type="entry name" value="EamA"/>
    <property type="match status" value="2"/>
</dbReference>
<sequence>MERKQQMDLAGAVGMVVFANVLAFNQVAIKLTNAGIGPVFAAGLRSALALAVLGIWLLVSGRRITGLRRTLWSGLFLGGLFSVEFILLFTSLDLTSVSRASITFYAMPVWLALVAHFTLPGERLSSRRLLGLVLAMAGVGWALADPQSRGAGDIRGDLLALLASWAWAGIALNVRLTRTSELNAEGQLFWQLAVSAVVLCVVAPLFGPLWRETDLLSLFGLVYGTLVASLGFLFWLRLMGIYPASDIASFSFLSPVLAVVFGWLVFDEPVGPDFLGALALTAVGIVLINRRRKTRAEVPPGPGQETLRKEG</sequence>
<keyword evidence="3 6" id="KW-0812">Transmembrane</keyword>
<gene>
    <name evidence="8" type="ORF">OA50_01785</name>
</gene>
<dbReference type="GeneID" id="66499457"/>
<feature type="transmembrane region" description="Helical" evidence="6">
    <location>
        <begin position="156"/>
        <end position="176"/>
    </location>
</feature>
<feature type="domain" description="EamA" evidence="7">
    <location>
        <begin position="11"/>
        <end position="140"/>
    </location>
</feature>
<dbReference type="InterPro" id="IPR037185">
    <property type="entry name" value="EmrE-like"/>
</dbReference>
<organism evidence="8 9">
    <name type="scientific">Mameliella alba</name>
    <dbReference type="NCBI Taxonomy" id="561184"/>
    <lineage>
        <taxon>Bacteria</taxon>
        <taxon>Pseudomonadati</taxon>
        <taxon>Pseudomonadota</taxon>
        <taxon>Alphaproteobacteria</taxon>
        <taxon>Rhodobacterales</taxon>
        <taxon>Roseobacteraceae</taxon>
        <taxon>Mameliella</taxon>
    </lineage>
</organism>
<keyword evidence="5 6" id="KW-0472">Membrane</keyword>
<dbReference type="AlphaFoldDB" id="A0A0B3SAU0"/>
<feature type="transmembrane region" description="Helical" evidence="6">
    <location>
        <begin position="71"/>
        <end position="90"/>
    </location>
</feature>
<evidence type="ECO:0000256" key="6">
    <source>
        <dbReference type="SAM" id="Phobius"/>
    </source>
</evidence>
<comment type="similarity">
    <text evidence="2">Belongs to the EamA transporter family.</text>
</comment>
<dbReference type="PANTHER" id="PTHR32322">
    <property type="entry name" value="INNER MEMBRANE TRANSPORTER"/>
    <property type="match status" value="1"/>
</dbReference>
<feature type="transmembrane region" description="Helical" evidence="6">
    <location>
        <begin position="39"/>
        <end position="59"/>
    </location>
</feature>
<proteinExistence type="inferred from homology"/>
<name>A0A0B3SAU0_9RHOB</name>
<dbReference type="GO" id="GO:0016020">
    <property type="term" value="C:membrane"/>
    <property type="evidence" value="ECO:0007669"/>
    <property type="project" value="UniProtKB-SubCell"/>
</dbReference>
<dbReference type="Gene3D" id="1.10.3730.20">
    <property type="match status" value="1"/>
</dbReference>
<feature type="domain" description="EamA" evidence="7">
    <location>
        <begin position="155"/>
        <end position="289"/>
    </location>
</feature>
<feature type="transmembrane region" description="Helical" evidence="6">
    <location>
        <begin position="247"/>
        <end position="266"/>
    </location>
</feature>
<dbReference type="STRING" id="561184.SAMN05216376_10169"/>
<evidence type="ECO:0000313" key="9">
    <source>
        <dbReference type="Proteomes" id="UP000030960"/>
    </source>
</evidence>
<dbReference type="EMBL" id="JSUQ01000006">
    <property type="protein sequence ID" value="KHQ53796.1"/>
    <property type="molecule type" value="Genomic_DNA"/>
</dbReference>
<evidence type="ECO:0000256" key="5">
    <source>
        <dbReference type="ARBA" id="ARBA00023136"/>
    </source>
</evidence>
<comment type="caution">
    <text evidence="8">The sequence shown here is derived from an EMBL/GenBank/DDBJ whole genome shotgun (WGS) entry which is preliminary data.</text>
</comment>